<dbReference type="AlphaFoldDB" id="G2RG92"/>
<dbReference type="KEGG" id="ttt:THITE_2124679"/>
<gene>
    <name evidence="1" type="ORF">THITE_2124679</name>
</gene>
<evidence type="ECO:0000313" key="2">
    <source>
        <dbReference type="Proteomes" id="UP000008181"/>
    </source>
</evidence>
<name>G2RG92_THETT</name>
<dbReference type="RefSeq" id="XP_003658171.1">
    <property type="nucleotide sequence ID" value="XM_003658123.1"/>
</dbReference>
<sequence>MTKGLLFFFTFGRVGLLGINNWVFVLAELGGSGAGGTAPIQPSSWMFNSGSFHGCKSDPSKTERKE</sequence>
<dbReference type="Proteomes" id="UP000008181">
    <property type="component" value="Chromosome 6"/>
</dbReference>
<reference evidence="1 2" key="1">
    <citation type="journal article" date="2011" name="Nat. Biotechnol.">
        <title>Comparative genomic analysis of the thermophilic biomass-degrading fungi Myceliophthora thermophila and Thielavia terrestris.</title>
        <authorList>
            <person name="Berka R.M."/>
            <person name="Grigoriev I.V."/>
            <person name="Otillar R."/>
            <person name="Salamov A."/>
            <person name="Grimwood J."/>
            <person name="Reid I."/>
            <person name="Ishmael N."/>
            <person name="John T."/>
            <person name="Darmond C."/>
            <person name="Moisan M.-C."/>
            <person name="Henrissat B."/>
            <person name="Coutinho P.M."/>
            <person name="Lombard V."/>
            <person name="Natvig D.O."/>
            <person name="Lindquist E."/>
            <person name="Schmutz J."/>
            <person name="Lucas S."/>
            <person name="Harris P."/>
            <person name="Powlowski J."/>
            <person name="Bellemare A."/>
            <person name="Taylor D."/>
            <person name="Butler G."/>
            <person name="de Vries R.P."/>
            <person name="Allijn I.E."/>
            <person name="van den Brink J."/>
            <person name="Ushinsky S."/>
            <person name="Storms R."/>
            <person name="Powell A.J."/>
            <person name="Paulsen I.T."/>
            <person name="Elbourne L.D.H."/>
            <person name="Baker S.E."/>
            <person name="Magnuson J."/>
            <person name="LaBoissiere S."/>
            <person name="Clutterbuck A.J."/>
            <person name="Martinez D."/>
            <person name="Wogulis M."/>
            <person name="de Leon A.L."/>
            <person name="Rey M.W."/>
            <person name="Tsang A."/>
        </authorList>
    </citation>
    <scope>NUCLEOTIDE SEQUENCE [LARGE SCALE GENOMIC DNA]</scope>
    <source>
        <strain evidence="2">ATCC 38088 / NRRL 8126</strain>
    </source>
</reference>
<accession>G2RG92</accession>
<protein>
    <submittedName>
        <fullName evidence="1">Uncharacterized protein</fullName>
    </submittedName>
</protein>
<evidence type="ECO:0000313" key="1">
    <source>
        <dbReference type="EMBL" id="AEO71835.1"/>
    </source>
</evidence>
<dbReference type="EMBL" id="CP003014">
    <property type="protein sequence ID" value="AEO71835.1"/>
    <property type="molecule type" value="Genomic_DNA"/>
</dbReference>
<proteinExistence type="predicted"/>
<organism evidence="1 2">
    <name type="scientific">Thermothielavioides terrestris (strain ATCC 38088 / NRRL 8126)</name>
    <name type="common">Thielavia terrestris</name>
    <dbReference type="NCBI Taxonomy" id="578455"/>
    <lineage>
        <taxon>Eukaryota</taxon>
        <taxon>Fungi</taxon>
        <taxon>Dikarya</taxon>
        <taxon>Ascomycota</taxon>
        <taxon>Pezizomycotina</taxon>
        <taxon>Sordariomycetes</taxon>
        <taxon>Sordariomycetidae</taxon>
        <taxon>Sordariales</taxon>
        <taxon>Chaetomiaceae</taxon>
        <taxon>Thermothielavioides</taxon>
        <taxon>Thermothielavioides terrestris</taxon>
    </lineage>
</organism>
<dbReference type="HOGENOM" id="CLU_2832965_0_0_1"/>
<dbReference type="GeneID" id="11521870"/>
<keyword evidence="2" id="KW-1185">Reference proteome</keyword>